<evidence type="ECO:0000256" key="1">
    <source>
        <dbReference type="SAM" id="MobiDB-lite"/>
    </source>
</evidence>
<reference evidence="4" key="4">
    <citation type="journal article" date="2008" name="Nucleic Acids Res.">
        <title>The rice annotation project database (RAP-DB): 2008 update.</title>
        <authorList>
            <consortium name="The rice annotation project (RAP)"/>
        </authorList>
    </citation>
    <scope>GENOME REANNOTATION</scope>
    <source>
        <strain evidence="4">cv. Nipponbare</strain>
    </source>
</reference>
<sequence length="94" mass="10469">MKNGSLETSIQIGHQWFYSTSSSSEKTTSLKPAEANCRKNPVSKRQELEQDKVHNTKDVMGLRVTDSLGDGPLAIVSFGRNHSEDADDDTKRLF</sequence>
<feature type="region of interest" description="Disordered" evidence="1">
    <location>
        <begin position="20"/>
        <end position="52"/>
    </location>
</feature>
<accession>Q6H478</accession>
<organism evidence="3 4">
    <name type="scientific">Oryza sativa subsp. japonica</name>
    <name type="common">Rice</name>
    <dbReference type="NCBI Taxonomy" id="39947"/>
    <lineage>
        <taxon>Eukaryota</taxon>
        <taxon>Viridiplantae</taxon>
        <taxon>Streptophyta</taxon>
        <taxon>Embryophyta</taxon>
        <taxon>Tracheophyta</taxon>
        <taxon>Spermatophyta</taxon>
        <taxon>Magnoliopsida</taxon>
        <taxon>Liliopsida</taxon>
        <taxon>Poales</taxon>
        <taxon>Poaceae</taxon>
        <taxon>BOP clade</taxon>
        <taxon>Oryzoideae</taxon>
        <taxon>Oryzeae</taxon>
        <taxon>Oryzinae</taxon>
        <taxon>Oryza</taxon>
        <taxon>Oryza sativa</taxon>
    </lineage>
</organism>
<dbReference type="Proteomes" id="UP000000763">
    <property type="component" value="Chromosome 9"/>
</dbReference>
<feature type="compositionally biased region" description="Low complexity" evidence="1">
    <location>
        <begin position="20"/>
        <end position="29"/>
    </location>
</feature>
<gene>
    <name evidence="2" type="ORF">B1008E06.8</name>
    <name evidence="3" type="ORF">OJ1119_C03.17</name>
</gene>
<reference evidence="2" key="1">
    <citation type="submission" date="2002-10" db="EMBL/GenBank/DDBJ databases">
        <title>Oryza sativa nipponbare(GA3) genomic DNA, chromosome 9, BAC clone:B1008E06.</title>
        <authorList>
            <person name="Sasaki T."/>
            <person name="Matsumoto T."/>
            <person name="Katayose Y."/>
        </authorList>
    </citation>
    <scope>NUCLEOTIDE SEQUENCE</scope>
</reference>
<dbReference type="EMBL" id="AP005969">
    <property type="protein sequence ID" value="BAD26471.1"/>
    <property type="molecule type" value="Genomic_DNA"/>
</dbReference>
<protein>
    <submittedName>
        <fullName evidence="3">Uncharacterized protein</fullName>
    </submittedName>
</protein>
<reference evidence="3" key="2">
    <citation type="submission" date="2002-11" db="EMBL/GenBank/DDBJ databases">
        <title>Oryza sativa nipponbare(GA3) genomic DNA, chromosome 9, BAC clone:OJ1119_C03.</title>
        <authorList>
            <person name="Sasaki T."/>
            <person name="Matsumoto T."/>
            <person name="Hattori M."/>
            <person name="Sakaki Y."/>
            <person name="Katayose Y."/>
        </authorList>
    </citation>
    <scope>NUCLEOTIDE SEQUENCE</scope>
</reference>
<proteinExistence type="predicted"/>
<evidence type="ECO:0000313" key="4">
    <source>
        <dbReference type="Proteomes" id="UP000000763"/>
    </source>
</evidence>
<dbReference type="AlphaFoldDB" id="Q6H478"/>
<name>Q6H478_ORYSJ</name>
<evidence type="ECO:0000313" key="3">
    <source>
        <dbReference type="EMBL" id="BAD26471.1"/>
    </source>
</evidence>
<dbReference type="EMBL" id="AP005829">
    <property type="protein sequence ID" value="BAD26254.1"/>
    <property type="molecule type" value="Genomic_DNA"/>
</dbReference>
<evidence type="ECO:0000313" key="2">
    <source>
        <dbReference type="EMBL" id="BAD26254.1"/>
    </source>
</evidence>
<reference evidence="4" key="3">
    <citation type="journal article" date="2005" name="Nature">
        <title>The map-based sequence of the rice genome.</title>
        <authorList>
            <consortium name="International rice genome sequencing project (IRGSP)"/>
            <person name="Matsumoto T."/>
            <person name="Wu J."/>
            <person name="Kanamori H."/>
            <person name="Katayose Y."/>
            <person name="Fujisawa M."/>
            <person name="Namiki N."/>
            <person name="Mizuno H."/>
            <person name="Yamamoto K."/>
            <person name="Antonio B.A."/>
            <person name="Baba T."/>
            <person name="Sakata K."/>
            <person name="Nagamura Y."/>
            <person name="Aoki H."/>
            <person name="Arikawa K."/>
            <person name="Arita K."/>
            <person name="Bito T."/>
            <person name="Chiden Y."/>
            <person name="Fujitsuka N."/>
            <person name="Fukunaka R."/>
            <person name="Hamada M."/>
            <person name="Harada C."/>
            <person name="Hayashi A."/>
            <person name="Hijishita S."/>
            <person name="Honda M."/>
            <person name="Hosokawa S."/>
            <person name="Ichikawa Y."/>
            <person name="Idonuma A."/>
            <person name="Iijima M."/>
            <person name="Ikeda M."/>
            <person name="Ikeno M."/>
            <person name="Ito K."/>
            <person name="Ito S."/>
            <person name="Ito T."/>
            <person name="Ito Y."/>
            <person name="Ito Y."/>
            <person name="Iwabuchi A."/>
            <person name="Kamiya K."/>
            <person name="Karasawa W."/>
            <person name="Kurita K."/>
            <person name="Katagiri S."/>
            <person name="Kikuta A."/>
            <person name="Kobayashi H."/>
            <person name="Kobayashi N."/>
            <person name="Machita K."/>
            <person name="Maehara T."/>
            <person name="Masukawa M."/>
            <person name="Mizubayashi T."/>
            <person name="Mukai Y."/>
            <person name="Nagasaki H."/>
            <person name="Nagata Y."/>
            <person name="Naito S."/>
            <person name="Nakashima M."/>
            <person name="Nakama Y."/>
            <person name="Nakamichi Y."/>
            <person name="Nakamura M."/>
            <person name="Meguro A."/>
            <person name="Negishi M."/>
            <person name="Ohta I."/>
            <person name="Ohta T."/>
            <person name="Okamoto M."/>
            <person name="Ono N."/>
            <person name="Saji S."/>
            <person name="Sakaguchi M."/>
            <person name="Sakai K."/>
            <person name="Shibata M."/>
            <person name="Shimokawa T."/>
            <person name="Song J."/>
            <person name="Takazaki Y."/>
            <person name="Terasawa K."/>
            <person name="Tsugane M."/>
            <person name="Tsuji K."/>
            <person name="Ueda S."/>
            <person name="Waki K."/>
            <person name="Yamagata H."/>
            <person name="Yamamoto M."/>
            <person name="Yamamoto S."/>
            <person name="Yamane H."/>
            <person name="Yoshiki S."/>
            <person name="Yoshihara R."/>
            <person name="Yukawa K."/>
            <person name="Zhong H."/>
            <person name="Yano M."/>
            <person name="Yuan Q."/>
            <person name="Ouyang S."/>
            <person name="Liu J."/>
            <person name="Jones K.M."/>
            <person name="Gansberger K."/>
            <person name="Moffat K."/>
            <person name="Hill J."/>
            <person name="Bera J."/>
            <person name="Fadrosh D."/>
            <person name="Jin S."/>
            <person name="Johri S."/>
            <person name="Kim M."/>
            <person name="Overton L."/>
            <person name="Reardon M."/>
            <person name="Tsitrin T."/>
            <person name="Vuong H."/>
            <person name="Weaver B."/>
            <person name="Ciecko A."/>
            <person name="Tallon L."/>
            <person name="Jackson J."/>
            <person name="Pai G."/>
            <person name="Aken S.V."/>
            <person name="Utterback T."/>
            <person name="Reidmuller S."/>
            <person name="Feldblyum T."/>
            <person name="Hsiao J."/>
            <person name="Zismann V."/>
            <person name="Iobst S."/>
            <person name="de Vazeille A.R."/>
            <person name="Buell C.R."/>
            <person name="Ying K."/>
            <person name="Li Y."/>
            <person name="Lu T."/>
            <person name="Huang Y."/>
            <person name="Zhao Q."/>
            <person name="Feng Q."/>
            <person name="Zhang L."/>
            <person name="Zhu J."/>
            <person name="Weng Q."/>
            <person name="Mu J."/>
            <person name="Lu Y."/>
            <person name="Fan D."/>
            <person name="Liu Y."/>
            <person name="Guan J."/>
            <person name="Zhang Y."/>
            <person name="Yu S."/>
            <person name="Liu X."/>
            <person name="Zhang Y."/>
            <person name="Hong G."/>
            <person name="Han B."/>
            <person name="Choisne N."/>
            <person name="Demange N."/>
            <person name="Orjeda G."/>
            <person name="Samain S."/>
            <person name="Cattolico L."/>
            <person name="Pelletier E."/>
            <person name="Couloux A."/>
            <person name="Segurens B."/>
            <person name="Wincker P."/>
            <person name="D'Hont A."/>
            <person name="Scarpelli C."/>
            <person name="Weissenbach J."/>
            <person name="Salanoubat M."/>
            <person name="Quetier F."/>
            <person name="Yu Y."/>
            <person name="Kim H.R."/>
            <person name="Rambo T."/>
            <person name="Currie J."/>
            <person name="Collura K."/>
            <person name="Luo M."/>
            <person name="Yang T."/>
            <person name="Ammiraju J.S.S."/>
            <person name="Engler F."/>
            <person name="Soderlund C."/>
            <person name="Wing R.A."/>
            <person name="Palmer L.E."/>
            <person name="de la Bastide M."/>
            <person name="Spiegel L."/>
            <person name="Nascimento L."/>
            <person name="Zutavern T."/>
            <person name="O'Shaughnessy A."/>
            <person name="Dike S."/>
            <person name="Dedhia N."/>
            <person name="Preston R."/>
            <person name="Balija V."/>
            <person name="McCombie W.R."/>
            <person name="Chow T."/>
            <person name="Chen H."/>
            <person name="Chung M."/>
            <person name="Chen C."/>
            <person name="Shaw J."/>
            <person name="Wu H."/>
            <person name="Hsiao K."/>
            <person name="Chao Y."/>
            <person name="Chu M."/>
            <person name="Cheng C."/>
            <person name="Hour A."/>
            <person name="Lee P."/>
            <person name="Lin S."/>
            <person name="Lin Y."/>
            <person name="Liou J."/>
            <person name="Liu S."/>
            <person name="Hsing Y."/>
            <person name="Raghuvanshi S."/>
            <person name="Mohanty A."/>
            <person name="Bharti A.K."/>
            <person name="Gaur A."/>
            <person name="Gupta V."/>
            <person name="Kumar D."/>
            <person name="Ravi V."/>
            <person name="Vij S."/>
            <person name="Kapur A."/>
            <person name="Khurana P."/>
            <person name="Khurana P."/>
            <person name="Khurana J.P."/>
            <person name="Tyagi A.K."/>
            <person name="Gaikwad K."/>
            <person name="Singh A."/>
            <person name="Dalal V."/>
            <person name="Srivastava S."/>
            <person name="Dixit A."/>
            <person name="Pal A.K."/>
            <person name="Ghazi I.A."/>
            <person name="Yadav M."/>
            <person name="Pandit A."/>
            <person name="Bhargava A."/>
            <person name="Sureshbabu K."/>
            <person name="Batra K."/>
            <person name="Sharma T.R."/>
            <person name="Mohapatra T."/>
            <person name="Singh N.K."/>
            <person name="Messing J."/>
            <person name="Nelson A.B."/>
            <person name="Fuks G."/>
            <person name="Kavchok S."/>
            <person name="Keizer G."/>
            <person name="Linton E."/>
            <person name="Llaca V."/>
            <person name="Song R."/>
            <person name="Tanyolac B."/>
            <person name="Young S."/>
            <person name="Ho-Il K."/>
            <person name="Hahn J.H."/>
            <person name="Sangsakoo G."/>
            <person name="Vanavichit A."/>
            <person name="de Mattos Luiz.A.T."/>
            <person name="Zimmer P.D."/>
            <person name="Malone G."/>
            <person name="Dellagostin O."/>
            <person name="de Oliveira A.C."/>
            <person name="Bevan M."/>
            <person name="Bancroft I."/>
            <person name="Minx P."/>
            <person name="Cordum H."/>
            <person name="Wilson R."/>
            <person name="Cheng Z."/>
            <person name="Jin W."/>
            <person name="Jiang J."/>
            <person name="Leong S.A."/>
            <person name="Iwama H."/>
            <person name="Gojobori T."/>
            <person name="Itoh T."/>
            <person name="Niimura Y."/>
            <person name="Fujii Y."/>
            <person name="Habara T."/>
            <person name="Sakai H."/>
            <person name="Sato Y."/>
            <person name="Wilson G."/>
            <person name="Kumar K."/>
            <person name="McCouch S."/>
            <person name="Juretic N."/>
            <person name="Hoen D."/>
            <person name="Wright S."/>
            <person name="Bruskiewich R."/>
            <person name="Bureau T."/>
            <person name="Miyao A."/>
            <person name="Hirochika H."/>
            <person name="Nishikawa T."/>
            <person name="Kadowaki K."/>
            <person name="Sugiura M."/>
            <person name="Burr B."/>
            <person name="Sasaki T."/>
        </authorList>
    </citation>
    <scope>NUCLEOTIDE SEQUENCE [LARGE SCALE GENOMIC DNA]</scope>
    <source>
        <strain evidence="4">cv. Nipponbare</strain>
    </source>
</reference>